<dbReference type="OrthoDB" id="9789936at2"/>
<feature type="binding site" evidence="10">
    <location>
        <position position="75"/>
    </location>
    <ligand>
        <name>[4Fe-4S] cluster</name>
        <dbReference type="ChEBI" id="CHEBI:49883"/>
        <label>1</label>
    </ligand>
</feature>
<comment type="caution">
    <text evidence="10">Lacks conserved residue(s) required for the propagation of feature annotation.</text>
</comment>
<sequence length="325" mass="34050">MVDSILYPILSLGGLGLLFGAGLAIASKVFAVEVDPKVEKIRAALPGANCGACGYPGCDGFANAVAEGKAPVNGCPVGGADTTEKIGEIMGVSAGAGEKKVARVICGGTCENAKEKYEYMGIKDCKAASLVSNGSKSCEYGCLGLGTCVDVCPFDAIEIVDGIAKIDPDKCTACEKCIKACPKSVIELIPYSQNVVVECNSNEFGKDVKVKCTTGCIGCQLCVKACPFDAMEFENKLAKINYDKCTNCMICAEKCPTNAIYADFSARKKAEIDPDNCVGCTICKKNCPVEAIEGELKENHKVIEDKCIGCGVCAEKCPKDAITLK</sequence>
<comment type="similarity">
    <text evidence="10">Belongs to the 4Fe4S bacterial-type ferredoxin family. RnfB subfamily.</text>
</comment>
<dbReference type="Proteomes" id="UP000284177">
    <property type="component" value="Unassembled WGS sequence"/>
</dbReference>
<gene>
    <name evidence="10" type="primary">rnfB</name>
    <name evidence="13" type="ORF">BET03_09785</name>
</gene>
<keyword evidence="8 10" id="KW-0411">Iron-sulfur</keyword>
<reference evidence="13 14" key="1">
    <citation type="submission" date="2016-08" db="EMBL/GenBank/DDBJ databases">
        <title>Novel Firmicutes and Novel Genomes.</title>
        <authorList>
            <person name="Poppleton D.I."/>
            <person name="Gribaldo S."/>
        </authorList>
    </citation>
    <scope>NUCLEOTIDE SEQUENCE [LARGE SCALE GENOMIC DNA]</scope>
    <source>
        <strain evidence="13 14">CTT3</strain>
    </source>
</reference>
<dbReference type="GO" id="GO:0046872">
    <property type="term" value="F:metal ion binding"/>
    <property type="evidence" value="ECO:0007669"/>
    <property type="project" value="UniProtKB-KW"/>
</dbReference>
<feature type="region of interest" description="Hydrophobic" evidence="10">
    <location>
        <begin position="1"/>
        <end position="27"/>
    </location>
</feature>
<dbReference type="InterPro" id="IPR007202">
    <property type="entry name" value="4Fe-4S_dom"/>
</dbReference>
<dbReference type="RefSeq" id="WP_120167991.1">
    <property type="nucleotide sequence ID" value="NZ_MCIB01000007.1"/>
</dbReference>
<name>A0A419T6Y7_9FIRM</name>
<dbReference type="Pfam" id="PF04060">
    <property type="entry name" value="FeS"/>
    <property type="match status" value="1"/>
</dbReference>
<keyword evidence="1 10" id="KW-0813">Transport</keyword>
<comment type="cofactor">
    <cofactor evidence="10">
        <name>[4Fe-4S] cluster</name>
        <dbReference type="ChEBI" id="CHEBI:49883"/>
    </cofactor>
    <text evidence="10">Binds 3 [4Fe-4S] clusters.</text>
</comment>
<dbReference type="EMBL" id="MCIB01000007">
    <property type="protein sequence ID" value="RKD33195.1"/>
    <property type="molecule type" value="Genomic_DNA"/>
</dbReference>
<proteinExistence type="inferred from homology"/>
<keyword evidence="14" id="KW-1185">Reference proteome</keyword>
<evidence type="ECO:0000313" key="13">
    <source>
        <dbReference type="EMBL" id="RKD33195.1"/>
    </source>
</evidence>
<evidence type="ECO:0000256" key="5">
    <source>
        <dbReference type="ARBA" id="ARBA00022967"/>
    </source>
</evidence>
<feature type="binding site" evidence="10">
    <location>
        <position position="152"/>
    </location>
    <ligand>
        <name>[4Fe-4S] cluster</name>
        <dbReference type="ChEBI" id="CHEBI:49883"/>
        <label>3</label>
    </ligand>
</feature>
<feature type="binding site" evidence="10">
    <location>
        <position position="58"/>
    </location>
    <ligand>
        <name>[4Fe-4S] cluster</name>
        <dbReference type="ChEBI" id="CHEBI:49883"/>
        <label>1</label>
    </ligand>
</feature>
<feature type="domain" description="4Fe-4S ferredoxin-type" evidence="11">
    <location>
        <begin position="162"/>
        <end position="191"/>
    </location>
</feature>
<evidence type="ECO:0000256" key="4">
    <source>
        <dbReference type="ARBA" id="ARBA00022737"/>
    </source>
</evidence>
<evidence type="ECO:0000256" key="8">
    <source>
        <dbReference type="ARBA" id="ARBA00023014"/>
    </source>
</evidence>
<comment type="function">
    <text evidence="10">Part of a membrane-bound complex that couples electron transfer with translocation of ions across the membrane.</text>
</comment>
<feature type="binding site" evidence="10">
    <location>
        <position position="138"/>
    </location>
    <ligand>
        <name>[4Fe-4S] cluster</name>
        <dbReference type="ChEBI" id="CHEBI:49883"/>
        <label>2</label>
    </ligand>
</feature>
<keyword evidence="9 10" id="KW-0472">Membrane</keyword>
<evidence type="ECO:0000256" key="1">
    <source>
        <dbReference type="ARBA" id="ARBA00022448"/>
    </source>
</evidence>
<feature type="domain" description="4Fe-4S ferredoxin-type" evidence="11">
    <location>
        <begin position="206"/>
        <end position="235"/>
    </location>
</feature>
<comment type="subunit">
    <text evidence="10">The complex is composed of six subunits: RnfA, RnfB, RnfC, RnfD, RnfE and RnfG.</text>
</comment>
<dbReference type="InterPro" id="IPR010207">
    <property type="entry name" value="Elect_transpt_cplx_RnfB/RsxB"/>
</dbReference>
<keyword evidence="5 10" id="KW-1278">Translocase</keyword>
<keyword evidence="2 10" id="KW-0004">4Fe-4S</keyword>
<dbReference type="InterPro" id="IPR050395">
    <property type="entry name" value="4Fe4S_Ferredoxin_RnfB"/>
</dbReference>
<evidence type="ECO:0000256" key="2">
    <source>
        <dbReference type="ARBA" id="ARBA00022485"/>
    </source>
</evidence>
<feature type="domain" description="4Fe-4S ferredoxin-type" evidence="11">
    <location>
        <begin position="268"/>
        <end position="297"/>
    </location>
</feature>
<feature type="domain" description="4Fe-4S ferredoxin-type" evidence="11">
    <location>
        <begin position="236"/>
        <end position="265"/>
    </location>
</feature>
<evidence type="ECO:0000256" key="10">
    <source>
        <dbReference type="HAMAP-Rule" id="MF_00463"/>
    </source>
</evidence>
<feature type="domain" description="4Fe-4S ferredoxin-type" evidence="11">
    <location>
        <begin position="298"/>
        <end position="325"/>
    </location>
</feature>
<dbReference type="InterPro" id="IPR017896">
    <property type="entry name" value="4Fe4S_Fe-S-bd"/>
</dbReference>
<dbReference type="NCBIfam" id="TIGR01944">
    <property type="entry name" value="rnfB"/>
    <property type="match status" value="1"/>
</dbReference>
<dbReference type="GO" id="GO:0009055">
    <property type="term" value="F:electron transfer activity"/>
    <property type="evidence" value="ECO:0007669"/>
    <property type="project" value="InterPro"/>
</dbReference>
<dbReference type="GO" id="GO:0051539">
    <property type="term" value="F:4 iron, 4 sulfur cluster binding"/>
    <property type="evidence" value="ECO:0007669"/>
    <property type="project" value="UniProtKB-UniRule"/>
</dbReference>
<dbReference type="SUPFAM" id="SSF54862">
    <property type="entry name" value="4Fe-4S ferredoxins"/>
    <property type="match status" value="2"/>
</dbReference>
<dbReference type="PANTHER" id="PTHR43560">
    <property type="entry name" value="ION-TRANSLOCATING OXIDOREDUCTASE COMPLEX SUBUNIT B"/>
    <property type="match status" value="1"/>
</dbReference>
<dbReference type="InterPro" id="IPR017900">
    <property type="entry name" value="4Fe4S_Fe_S_CS"/>
</dbReference>
<evidence type="ECO:0000256" key="7">
    <source>
        <dbReference type="ARBA" id="ARBA00023004"/>
    </source>
</evidence>
<dbReference type="Pfam" id="PF14697">
    <property type="entry name" value="Fer4_21"/>
    <property type="match status" value="2"/>
</dbReference>
<dbReference type="PROSITE" id="PS00198">
    <property type="entry name" value="4FE4S_FER_1"/>
    <property type="match status" value="2"/>
</dbReference>
<dbReference type="HAMAP" id="MF_00463">
    <property type="entry name" value="RsxB_RnfB"/>
    <property type="match status" value="1"/>
</dbReference>
<accession>A0A419T6Y7</accession>
<feature type="binding site" evidence="10">
    <location>
        <position position="50"/>
    </location>
    <ligand>
        <name>[4Fe-4S] cluster</name>
        <dbReference type="ChEBI" id="CHEBI:49883"/>
        <label>1</label>
    </ligand>
</feature>
<comment type="subcellular location">
    <subcellularLocation>
        <location evidence="10">Cell membrane</location>
    </subcellularLocation>
</comment>
<feature type="domain" description="4Fe-4S ferredoxin-type" evidence="11">
    <location>
        <begin position="128"/>
        <end position="161"/>
    </location>
</feature>
<feature type="binding site" evidence="10">
    <location>
        <position position="177"/>
    </location>
    <ligand>
        <name>[4Fe-4S] cluster</name>
        <dbReference type="ChEBI" id="CHEBI:49883"/>
        <label>3</label>
    </ligand>
</feature>
<dbReference type="EC" id="7.-.-.-" evidence="10"/>
<dbReference type="Pfam" id="PF00037">
    <property type="entry name" value="Fer4"/>
    <property type="match status" value="2"/>
</dbReference>
<feature type="domain" description="4Fe-4S" evidence="12">
    <location>
        <begin position="33"/>
        <end position="92"/>
    </location>
</feature>
<dbReference type="Gene3D" id="1.10.15.40">
    <property type="entry name" value="Electron transport complex subunit B, putative Fe-S cluster"/>
    <property type="match status" value="1"/>
</dbReference>
<feature type="binding site" evidence="10">
    <location>
        <position position="53"/>
    </location>
    <ligand>
        <name>[4Fe-4S] cluster</name>
        <dbReference type="ChEBI" id="CHEBI:49883"/>
        <label>1</label>
    </ligand>
</feature>
<dbReference type="CDD" id="cd10549">
    <property type="entry name" value="MtMvhB_like"/>
    <property type="match status" value="2"/>
</dbReference>
<evidence type="ECO:0000256" key="3">
    <source>
        <dbReference type="ARBA" id="ARBA00022723"/>
    </source>
</evidence>
<dbReference type="Gene3D" id="3.30.70.20">
    <property type="match status" value="4"/>
</dbReference>
<keyword evidence="7 10" id="KW-0408">Iron</keyword>
<protein>
    <recommendedName>
        <fullName evidence="10">Ion-translocating oxidoreductase complex subunit B</fullName>
        <ecNumber evidence="10">7.-.-.-</ecNumber>
    </recommendedName>
    <alternativeName>
        <fullName evidence="10">Rnf electron transport complex subunit B</fullName>
    </alternativeName>
</protein>
<dbReference type="PROSITE" id="PS51379">
    <property type="entry name" value="4FE4S_FER_2"/>
    <property type="match status" value="6"/>
</dbReference>
<feature type="binding site" evidence="10">
    <location>
        <position position="142"/>
    </location>
    <ligand>
        <name>[4Fe-4S] cluster</name>
        <dbReference type="ChEBI" id="CHEBI:49883"/>
        <label>2</label>
    </ligand>
</feature>
<dbReference type="AlphaFoldDB" id="A0A419T6Y7"/>
<feature type="binding site" evidence="10">
    <location>
        <position position="148"/>
    </location>
    <ligand>
        <name>[4Fe-4S] cluster</name>
        <dbReference type="ChEBI" id="CHEBI:49883"/>
        <label>2</label>
    </ligand>
</feature>
<keyword evidence="6 10" id="KW-0249">Electron transport</keyword>
<evidence type="ECO:0000313" key="14">
    <source>
        <dbReference type="Proteomes" id="UP000284177"/>
    </source>
</evidence>
<feature type="binding site" evidence="10">
    <location>
        <position position="181"/>
    </location>
    <ligand>
        <name>[4Fe-4S] cluster</name>
        <dbReference type="ChEBI" id="CHEBI:49883"/>
        <label>2</label>
    </ligand>
</feature>
<evidence type="ECO:0000259" key="11">
    <source>
        <dbReference type="PROSITE" id="PS51379"/>
    </source>
</evidence>
<keyword evidence="4 10" id="KW-0677">Repeat</keyword>
<dbReference type="PROSITE" id="PS51656">
    <property type="entry name" value="4FE4S"/>
    <property type="match status" value="1"/>
</dbReference>
<dbReference type="GO" id="GO:0005886">
    <property type="term" value="C:plasma membrane"/>
    <property type="evidence" value="ECO:0007669"/>
    <property type="project" value="UniProtKB-SubCell"/>
</dbReference>
<dbReference type="GO" id="GO:0022900">
    <property type="term" value="P:electron transport chain"/>
    <property type="evidence" value="ECO:0007669"/>
    <property type="project" value="UniProtKB-UniRule"/>
</dbReference>
<comment type="caution">
    <text evidence="13">The sequence shown here is derived from an EMBL/GenBank/DDBJ whole genome shotgun (WGS) entry which is preliminary data.</text>
</comment>
<keyword evidence="10" id="KW-1003">Cell membrane</keyword>
<dbReference type="PANTHER" id="PTHR43560:SF1">
    <property type="entry name" value="ION-TRANSLOCATING OXIDOREDUCTASE COMPLEX SUBUNIT B"/>
    <property type="match status" value="1"/>
</dbReference>
<feature type="binding site" evidence="10">
    <location>
        <position position="171"/>
    </location>
    <ligand>
        <name>[4Fe-4S] cluster</name>
        <dbReference type="ChEBI" id="CHEBI:49883"/>
        <label>3</label>
    </ligand>
</feature>
<evidence type="ECO:0000256" key="6">
    <source>
        <dbReference type="ARBA" id="ARBA00022982"/>
    </source>
</evidence>
<evidence type="ECO:0000259" key="12">
    <source>
        <dbReference type="PROSITE" id="PS51656"/>
    </source>
</evidence>
<keyword evidence="3 10" id="KW-0479">Metal-binding</keyword>
<feature type="binding site" evidence="10">
    <location>
        <position position="174"/>
    </location>
    <ligand>
        <name>[4Fe-4S] cluster</name>
        <dbReference type="ChEBI" id="CHEBI:49883"/>
        <label>3</label>
    </ligand>
</feature>
<evidence type="ECO:0000256" key="9">
    <source>
        <dbReference type="ARBA" id="ARBA00023136"/>
    </source>
</evidence>
<organism evidence="13 14">
    <name type="scientific">Thermohalobacter berrensis</name>
    <dbReference type="NCBI Taxonomy" id="99594"/>
    <lineage>
        <taxon>Bacteria</taxon>
        <taxon>Bacillati</taxon>
        <taxon>Bacillota</taxon>
        <taxon>Tissierellia</taxon>
        <taxon>Tissierellales</taxon>
        <taxon>Thermohalobacteraceae</taxon>
        <taxon>Thermohalobacter</taxon>
    </lineage>
</organism>